<dbReference type="GeneID" id="88173897"/>
<evidence type="ECO:0000313" key="6">
    <source>
        <dbReference type="Proteomes" id="UP001338582"/>
    </source>
</evidence>
<dbReference type="GO" id="GO:0036297">
    <property type="term" value="P:interstrand cross-link repair"/>
    <property type="evidence" value="ECO:0007669"/>
    <property type="project" value="TreeGrafter"/>
</dbReference>
<dbReference type="RefSeq" id="XP_062877898.1">
    <property type="nucleotide sequence ID" value="XM_063021828.1"/>
</dbReference>
<feature type="compositionally biased region" description="Basic and acidic residues" evidence="4">
    <location>
        <begin position="605"/>
        <end position="614"/>
    </location>
</feature>
<dbReference type="GO" id="GO:0035312">
    <property type="term" value="F:5'-3' DNA exonuclease activity"/>
    <property type="evidence" value="ECO:0007669"/>
    <property type="project" value="TreeGrafter"/>
</dbReference>
<name>A0AAX4HAV5_9ASCO</name>
<accession>A0AAX4HAV5</accession>
<evidence type="ECO:0008006" key="7">
    <source>
        <dbReference type="Google" id="ProtNLM"/>
    </source>
</evidence>
<dbReference type="SUPFAM" id="SSF56281">
    <property type="entry name" value="Metallo-hydrolase/oxidoreductase"/>
    <property type="match status" value="1"/>
</dbReference>
<dbReference type="GO" id="GO:0000723">
    <property type="term" value="P:telomere maintenance"/>
    <property type="evidence" value="ECO:0007669"/>
    <property type="project" value="TreeGrafter"/>
</dbReference>
<keyword evidence="1" id="KW-0540">Nuclease</keyword>
<dbReference type="GO" id="GO:0006303">
    <property type="term" value="P:double-strand break repair via nonhomologous end joining"/>
    <property type="evidence" value="ECO:0007669"/>
    <property type="project" value="TreeGrafter"/>
</dbReference>
<dbReference type="InterPro" id="IPR036866">
    <property type="entry name" value="RibonucZ/Hydroxyglut_hydro"/>
</dbReference>
<reference evidence="5 6" key="1">
    <citation type="submission" date="2023-10" db="EMBL/GenBank/DDBJ databases">
        <title>Draft Genome Sequence of Candida saopaulonensis from a very Premature Infant with Sepsis.</title>
        <authorList>
            <person name="Ning Y."/>
            <person name="Dai R."/>
            <person name="Xiao M."/>
            <person name="Xu Y."/>
            <person name="Yan Q."/>
            <person name="Zhang L."/>
        </authorList>
    </citation>
    <scope>NUCLEOTIDE SEQUENCE [LARGE SCALE GENOMIC DNA]</scope>
    <source>
        <strain evidence="5 6">19XY460</strain>
    </source>
</reference>
<evidence type="ECO:0000256" key="4">
    <source>
        <dbReference type="SAM" id="MobiDB-lite"/>
    </source>
</evidence>
<dbReference type="Proteomes" id="UP001338582">
    <property type="component" value="Chromosome 3"/>
</dbReference>
<keyword evidence="3" id="KW-0269">Exonuclease</keyword>
<dbReference type="GO" id="GO:0003684">
    <property type="term" value="F:damaged DNA binding"/>
    <property type="evidence" value="ECO:0007669"/>
    <property type="project" value="TreeGrafter"/>
</dbReference>
<proteinExistence type="predicted"/>
<dbReference type="PANTHER" id="PTHR23240">
    <property type="entry name" value="DNA CROSS-LINK REPAIR PROTEIN PSO2/SNM1-RELATED"/>
    <property type="match status" value="1"/>
</dbReference>
<evidence type="ECO:0000256" key="2">
    <source>
        <dbReference type="ARBA" id="ARBA00022801"/>
    </source>
</evidence>
<dbReference type="AlphaFoldDB" id="A0AAX4HAV5"/>
<evidence type="ECO:0000256" key="3">
    <source>
        <dbReference type="ARBA" id="ARBA00022839"/>
    </source>
</evidence>
<dbReference type="Gene3D" id="3.60.15.10">
    <property type="entry name" value="Ribonuclease Z/Hydroxyacylglutathione hydrolase-like"/>
    <property type="match status" value="1"/>
</dbReference>
<dbReference type="EMBL" id="CP138896">
    <property type="protein sequence ID" value="WPK25516.1"/>
    <property type="molecule type" value="Genomic_DNA"/>
</dbReference>
<feature type="region of interest" description="Disordered" evidence="4">
    <location>
        <begin position="605"/>
        <end position="625"/>
    </location>
</feature>
<organism evidence="5 6">
    <name type="scientific">Australozyma saopauloensis</name>
    <dbReference type="NCBI Taxonomy" id="291208"/>
    <lineage>
        <taxon>Eukaryota</taxon>
        <taxon>Fungi</taxon>
        <taxon>Dikarya</taxon>
        <taxon>Ascomycota</taxon>
        <taxon>Saccharomycotina</taxon>
        <taxon>Pichiomycetes</taxon>
        <taxon>Metschnikowiaceae</taxon>
        <taxon>Australozyma</taxon>
    </lineage>
</organism>
<evidence type="ECO:0000256" key="1">
    <source>
        <dbReference type="ARBA" id="ARBA00022722"/>
    </source>
</evidence>
<protein>
    <recommendedName>
        <fullName evidence="7">Metallo-beta-lactamase domain-containing protein</fullName>
    </recommendedName>
</protein>
<keyword evidence="2" id="KW-0378">Hydrolase</keyword>
<keyword evidence="6" id="KW-1185">Reference proteome</keyword>
<dbReference type="KEGG" id="asau:88173897"/>
<dbReference type="Gene3D" id="3.40.50.12650">
    <property type="match status" value="1"/>
</dbReference>
<dbReference type="PANTHER" id="PTHR23240:SF8">
    <property type="entry name" value="PROTEIN ARTEMIS"/>
    <property type="match status" value="1"/>
</dbReference>
<evidence type="ECO:0000313" key="5">
    <source>
        <dbReference type="EMBL" id="WPK25516.1"/>
    </source>
</evidence>
<sequence length="653" mass="75220">MYKVKIISEVSFLKPVFLPDLVLILAPAQPTFDLQPLSLLPEAMSNTFDGILREFPYISLDKFNCGTEISLLTHCHMDHLAGILNRLFLGIVYCTELTKKLLQADKRYEKVMRRVEVLPLNTRTRLVLPGSISEDVFVTPIEAYHCLGACMFLVEREEDDCSCKSMKVGANVCLAESHHLAVLCTGDVRAEQWWCDGLRQLPFLQPYLSGDKCLDNIYIDTTFYYRQEPYIEIPPNNLGIYAMICLLKEYPMNDPEIIFEFTNTTLGFEQVWAFVLSYFRGCLVATDEKFRRRLQISCKHDKIHGCVLHKSINQKHELSPLFHVGRTYQPYTIRMNEFINFNIMDFAGICCPILVNNIPTTEPLELLHTTAKGNRFYYFRDRTWLLPKDGIEMLPQDLTLVFSRHLSYTETVEFIKMFRPKQVFPCCHSRVAWKAGFHMRRLYGDICSGDQFLFDEMMLKNFGHPPKHILQRGVATVNRWSIEQCEQEQAFIEDTTRSPALIQLRKVTRAPVFQKVAGDNPDAPIFNKKGEFVLQKLVERRQEQSYKDFIEYQQSLYYKKYNQPQYVPLAPNKRGKISRVTLGGLSDYSSHSSDSSIDLLDATRMRKESNESDSPRTGGTGSMVSFETRKELRTSFIASSFGSFEESVPVAAA</sequence>
<gene>
    <name evidence="5" type="ORF">PUMCH_002833</name>
</gene>